<dbReference type="OrthoDB" id="7041663at2"/>
<dbReference type="InterPro" id="IPR014284">
    <property type="entry name" value="RNA_pol_sigma-70_dom"/>
</dbReference>
<dbReference type="KEGG" id="mmes:MMSR116_14540"/>
<keyword evidence="5" id="KW-0804">Transcription</keyword>
<feature type="domain" description="RNA polymerase sigma factor 70 region 4 type 2" evidence="7">
    <location>
        <begin position="156"/>
        <end position="207"/>
    </location>
</feature>
<dbReference type="InterPro" id="IPR013324">
    <property type="entry name" value="RNA_pol_sigma_r3/r4-like"/>
</dbReference>
<reference evidence="8 9" key="1">
    <citation type="journal article" date="2012" name="Genet. Mol. Biol.">
        <title>Analysis of 16S rRNA and mxaF genes revealing insights into Methylobacterium niche-specific plant association.</title>
        <authorList>
            <person name="Dourado M.N."/>
            <person name="Andreote F.D."/>
            <person name="Dini-Andreote F."/>
            <person name="Conti R."/>
            <person name="Araujo J.M."/>
            <person name="Araujo W.L."/>
        </authorList>
    </citation>
    <scope>NUCLEOTIDE SEQUENCE [LARGE SCALE GENOMIC DNA]</scope>
    <source>
        <strain evidence="8 9">SR1.6/6</strain>
    </source>
</reference>
<dbReference type="InterPro" id="IPR036388">
    <property type="entry name" value="WH-like_DNA-bd_sf"/>
</dbReference>
<dbReference type="AlphaFoldDB" id="A0A6B9FUD5"/>
<protein>
    <submittedName>
        <fullName evidence="8">Sigma-70 family RNA polymerase sigma factor</fullName>
    </submittedName>
</protein>
<evidence type="ECO:0000313" key="8">
    <source>
        <dbReference type="EMBL" id="QGY06191.1"/>
    </source>
</evidence>
<organism evidence="8 9">
    <name type="scientific">Methylobacterium mesophilicum SR1.6/6</name>
    <dbReference type="NCBI Taxonomy" id="908290"/>
    <lineage>
        <taxon>Bacteria</taxon>
        <taxon>Pseudomonadati</taxon>
        <taxon>Pseudomonadota</taxon>
        <taxon>Alphaproteobacteria</taxon>
        <taxon>Hyphomicrobiales</taxon>
        <taxon>Methylobacteriaceae</taxon>
        <taxon>Methylobacterium</taxon>
    </lineage>
</organism>
<dbReference type="NCBIfam" id="NF009191">
    <property type="entry name" value="PRK12539.1"/>
    <property type="match status" value="1"/>
</dbReference>
<dbReference type="InterPro" id="IPR007627">
    <property type="entry name" value="RNA_pol_sigma70_r2"/>
</dbReference>
<evidence type="ECO:0000313" key="9">
    <source>
        <dbReference type="Proteomes" id="UP000012488"/>
    </source>
</evidence>
<proteinExistence type="inferred from homology"/>
<evidence type="ECO:0000256" key="2">
    <source>
        <dbReference type="ARBA" id="ARBA00023015"/>
    </source>
</evidence>
<dbReference type="InterPro" id="IPR013325">
    <property type="entry name" value="RNA_pol_sigma_r2"/>
</dbReference>
<dbReference type="Pfam" id="PF08281">
    <property type="entry name" value="Sigma70_r4_2"/>
    <property type="match status" value="1"/>
</dbReference>
<dbReference type="PANTHER" id="PTHR43133">
    <property type="entry name" value="RNA POLYMERASE ECF-TYPE SIGMA FACTO"/>
    <property type="match status" value="1"/>
</dbReference>
<accession>A0A6B9FUD5</accession>
<dbReference type="EMBL" id="CP043538">
    <property type="protein sequence ID" value="QGY06191.1"/>
    <property type="molecule type" value="Genomic_DNA"/>
</dbReference>
<dbReference type="Gene3D" id="1.10.1740.10">
    <property type="match status" value="1"/>
</dbReference>
<dbReference type="SUPFAM" id="SSF88946">
    <property type="entry name" value="Sigma2 domain of RNA polymerase sigma factors"/>
    <property type="match status" value="1"/>
</dbReference>
<dbReference type="GO" id="GO:0016987">
    <property type="term" value="F:sigma factor activity"/>
    <property type="evidence" value="ECO:0007669"/>
    <property type="project" value="UniProtKB-KW"/>
</dbReference>
<evidence type="ECO:0000256" key="3">
    <source>
        <dbReference type="ARBA" id="ARBA00023082"/>
    </source>
</evidence>
<dbReference type="GO" id="GO:0003677">
    <property type="term" value="F:DNA binding"/>
    <property type="evidence" value="ECO:0007669"/>
    <property type="project" value="UniProtKB-KW"/>
</dbReference>
<dbReference type="NCBIfam" id="TIGR02937">
    <property type="entry name" value="sigma70-ECF"/>
    <property type="match status" value="1"/>
</dbReference>
<evidence type="ECO:0000256" key="5">
    <source>
        <dbReference type="ARBA" id="ARBA00023163"/>
    </source>
</evidence>
<feature type="domain" description="RNA polymerase sigma-70 region 2" evidence="6">
    <location>
        <begin position="78"/>
        <end position="128"/>
    </location>
</feature>
<keyword evidence="4" id="KW-0238">DNA-binding</keyword>
<gene>
    <name evidence="8" type="ORF">MMSR116_14540</name>
</gene>
<keyword evidence="3" id="KW-0731">Sigma factor</keyword>
<keyword evidence="2" id="KW-0805">Transcription regulation</keyword>
<name>A0A6B9FUD5_9HYPH</name>
<dbReference type="GO" id="GO:0006352">
    <property type="term" value="P:DNA-templated transcription initiation"/>
    <property type="evidence" value="ECO:0007669"/>
    <property type="project" value="InterPro"/>
</dbReference>
<evidence type="ECO:0000256" key="4">
    <source>
        <dbReference type="ARBA" id="ARBA00023125"/>
    </source>
</evidence>
<evidence type="ECO:0000256" key="1">
    <source>
        <dbReference type="ARBA" id="ARBA00010641"/>
    </source>
</evidence>
<dbReference type="Gene3D" id="1.10.10.10">
    <property type="entry name" value="Winged helix-like DNA-binding domain superfamily/Winged helix DNA-binding domain"/>
    <property type="match status" value="1"/>
</dbReference>
<evidence type="ECO:0000259" key="6">
    <source>
        <dbReference type="Pfam" id="PF04542"/>
    </source>
</evidence>
<evidence type="ECO:0000259" key="7">
    <source>
        <dbReference type="Pfam" id="PF08281"/>
    </source>
</evidence>
<dbReference type="Pfam" id="PF04542">
    <property type="entry name" value="Sigma70_r2"/>
    <property type="match status" value="1"/>
</dbReference>
<dbReference type="Proteomes" id="UP000012488">
    <property type="component" value="Chromosome"/>
</dbReference>
<dbReference type="InterPro" id="IPR039425">
    <property type="entry name" value="RNA_pol_sigma-70-like"/>
</dbReference>
<comment type="similarity">
    <text evidence="1">Belongs to the sigma-70 factor family. ECF subfamily.</text>
</comment>
<sequence>MVREGRGRCGVANDATYFELHGARCEPARLAPVPRTEEELRGLLVASLEGSAADYRLFLSRLGSHLRAYYKGKLIRSGRGDTEAEDLVQETLLVIHARRHTYDVTQPVTPWIHAIARYKLIDHLRRTRSATAEVPVEDAGVLVAHDDHVAAESSLDVERLLAHLPAKMRNAIRSTKVEGLSTAEAAQRSGMTETAVKVSVHRGLKALANLVGGKAR</sequence>
<dbReference type="SUPFAM" id="SSF88659">
    <property type="entry name" value="Sigma3 and sigma4 domains of RNA polymerase sigma factors"/>
    <property type="match status" value="1"/>
</dbReference>
<reference evidence="8 9" key="2">
    <citation type="journal article" date="2013" name="Genome Announc.">
        <title>Draft Genome Sequence of Methylobacterium mesophilicum Strain SR1.6/6, Isolated from Citrus sinensis.</title>
        <authorList>
            <person name="Marinho Almeida D."/>
            <person name="Dini-Andreote F."/>
            <person name="Camargo Neves A.A."/>
            <person name="Juca Ramos R.T."/>
            <person name="Andreote F.D."/>
            <person name="Carneiro A.R."/>
            <person name="Oliveira de Souza Lima A."/>
            <person name="Caracciolo Gomes de Sa P.H."/>
            <person name="Ribeiro Barbosa M.S."/>
            <person name="Araujo W.L."/>
            <person name="Silva A."/>
        </authorList>
    </citation>
    <scope>NUCLEOTIDE SEQUENCE [LARGE SCALE GENOMIC DNA]</scope>
    <source>
        <strain evidence="8 9">SR1.6/6</strain>
    </source>
</reference>
<dbReference type="PANTHER" id="PTHR43133:SF58">
    <property type="entry name" value="ECF RNA POLYMERASE SIGMA FACTOR SIGD"/>
    <property type="match status" value="1"/>
</dbReference>
<dbReference type="InterPro" id="IPR013249">
    <property type="entry name" value="RNA_pol_sigma70_r4_t2"/>
</dbReference>